<feature type="domain" description="Thiolase C-terminal" evidence="6">
    <location>
        <begin position="277"/>
        <end position="398"/>
    </location>
</feature>
<dbReference type="GO" id="GO:0003988">
    <property type="term" value="F:acetyl-CoA C-acyltransferase activity"/>
    <property type="evidence" value="ECO:0007669"/>
    <property type="project" value="UniProtKB-EC"/>
</dbReference>
<dbReference type="InterPro" id="IPR020613">
    <property type="entry name" value="Thiolase_CS"/>
</dbReference>
<dbReference type="PANTHER" id="PTHR43365">
    <property type="entry name" value="BLR7806 PROTEIN"/>
    <property type="match status" value="1"/>
</dbReference>
<proteinExistence type="inferred from homology"/>
<evidence type="ECO:0000259" key="5">
    <source>
        <dbReference type="Pfam" id="PF00108"/>
    </source>
</evidence>
<dbReference type="Gene3D" id="3.40.47.10">
    <property type="match status" value="2"/>
</dbReference>
<dbReference type="SUPFAM" id="SSF53901">
    <property type="entry name" value="Thiolase-like"/>
    <property type="match status" value="2"/>
</dbReference>
<dbReference type="NCBIfam" id="TIGR01930">
    <property type="entry name" value="AcCoA-C-Actrans"/>
    <property type="match status" value="1"/>
</dbReference>
<dbReference type="InterPro" id="IPR020617">
    <property type="entry name" value="Thiolase_C"/>
</dbReference>
<dbReference type="PROSITE" id="PS00737">
    <property type="entry name" value="THIOLASE_2"/>
    <property type="match status" value="1"/>
</dbReference>
<name>A0ABV3TZL1_9GAMM</name>
<dbReference type="Proteomes" id="UP001557484">
    <property type="component" value="Unassembled WGS sequence"/>
</dbReference>
<protein>
    <submittedName>
        <fullName evidence="7">Acetyl-CoA C-acyltransferase</fullName>
        <ecNumber evidence="7">2.3.1.16</ecNumber>
    </submittedName>
</protein>
<evidence type="ECO:0000313" key="7">
    <source>
        <dbReference type="EMBL" id="MEX1667057.1"/>
    </source>
</evidence>
<dbReference type="Pfam" id="PF02803">
    <property type="entry name" value="Thiolase_C"/>
    <property type="match status" value="1"/>
</dbReference>
<comment type="caution">
    <text evidence="7">The sequence shown here is derived from an EMBL/GenBank/DDBJ whole genome shotgun (WGS) entry which is preliminary data.</text>
</comment>
<dbReference type="RefSeq" id="WP_368377171.1">
    <property type="nucleotide sequence ID" value="NZ_JBFRYB010000002.1"/>
</dbReference>
<sequence length="399" mass="42487">MQSAMIVDAVRIPRATLRGTSAYAALRPVELLRPLFTAIAERNHLDSSHVEDVLLGCATQSGGQGANVAKIAALYAGWSEQVSGVTVNRFCCSGLDAINLAASKIMSGMESVLVAGGVEQLSAVPMFADQGDWFSNPKVMKATKFMHMGLSADLIATQQAYSRERLDAYALQSHRRANHAASHDYFKHSLVPVCDANNAPLLDSDNAVRAGLSLEKLAALPASFTDYVQHGQALVSQRYPDTLLQAYHSAGSSPALVDGASLLLLASESACKKLSLTPRARICHYANASDEPVKMLTGHLRATEKLLAATGLQASDIDLWEVNESFAASVLYFQDHFNIANEQLNVNGGAIAFGHPLGATGGNLMGMLLDELERRNLKRGIVAICGGAGVGVTTLIERL</sequence>
<organism evidence="7 8">
    <name type="scientific">Zhongshania arctica</name>
    <dbReference type="NCBI Taxonomy" id="3238302"/>
    <lineage>
        <taxon>Bacteria</taxon>
        <taxon>Pseudomonadati</taxon>
        <taxon>Pseudomonadota</taxon>
        <taxon>Gammaproteobacteria</taxon>
        <taxon>Cellvibrionales</taxon>
        <taxon>Spongiibacteraceae</taxon>
        <taxon>Zhongshania</taxon>
    </lineage>
</organism>
<dbReference type="EMBL" id="JBFRYB010000002">
    <property type="protein sequence ID" value="MEX1667057.1"/>
    <property type="molecule type" value="Genomic_DNA"/>
</dbReference>
<dbReference type="CDD" id="cd00751">
    <property type="entry name" value="thiolase"/>
    <property type="match status" value="1"/>
</dbReference>
<evidence type="ECO:0000313" key="8">
    <source>
        <dbReference type="Proteomes" id="UP001557484"/>
    </source>
</evidence>
<evidence type="ECO:0000256" key="3">
    <source>
        <dbReference type="ARBA" id="ARBA00023315"/>
    </source>
</evidence>
<reference evidence="7 8" key="1">
    <citation type="journal article" date="2011" name="Int. J. Syst. Evol. Microbiol.">
        <title>Zhongshania antarctica gen. nov., sp. nov. and Zhongshania guokunii sp. nov., gammaproteobacteria respectively isolated from coastal attached (fast) ice and surface seawater of the Antarctic.</title>
        <authorList>
            <person name="Li H.J."/>
            <person name="Zhang X.Y."/>
            <person name="Chen C.X."/>
            <person name="Zhang Y.J."/>
            <person name="Gao Z.M."/>
            <person name="Yu Y."/>
            <person name="Chen X.L."/>
            <person name="Chen B."/>
            <person name="Zhang Y.Z."/>
        </authorList>
    </citation>
    <scope>NUCLEOTIDE SEQUENCE [LARGE SCALE GENOMIC DNA]</scope>
    <source>
        <strain evidence="7 8">R06B22</strain>
    </source>
</reference>
<keyword evidence="8" id="KW-1185">Reference proteome</keyword>
<keyword evidence="3 4" id="KW-0012">Acyltransferase</keyword>
<evidence type="ECO:0000259" key="6">
    <source>
        <dbReference type="Pfam" id="PF02803"/>
    </source>
</evidence>
<evidence type="ECO:0000256" key="4">
    <source>
        <dbReference type="RuleBase" id="RU003557"/>
    </source>
</evidence>
<feature type="domain" description="Thiolase N-terminal" evidence="5">
    <location>
        <begin position="5"/>
        <end position="225"/>
    </location>
</feature>
<gene>
    <name evidence="7" type="ORF">AB4875_16290</name>
</gene>
<dbReference type="InterPro" id="IPR020616">
    <property type="entry name" value="Thiolase_N"/>
</dbReference>
<dbReference type="InterPro" id="IPR002155">
    <property type="entry name" value="Thiolase"/>
</dbReference>
<evidence type="ECO:0000256" key="1">
    <source>
        <dbReference type="ARBA" id="ARBA00010982"/>
    </source>
</evidence>
<dbReference type="PIRSF" id="PIRSF000429">
    <property type="entry name" value="Ac-CoA_Ac_transf"/>
    <property type="match status" value="1"/>
</dbReference>
<evidence type="ECO:0000256" key="2">
    <source>
        <dbReference type="ARBA" id="ARBA00022679"/>
    </source>
</evidence>
<dbReference type="EC" id="2.3.1.16" evidence="7"/>
<dbReference type="InterPro" id="IPR016039">
    <property type="entry name" value="Thiolase-like"/>
</dbReference>
<accession>A0ABV3TZL1</accession>
<keyword evidence="2 4" id="KW-0808">Transferase</keyword>
<dbReference type="PANTHER" id="PTHR43365:SF1">
    <property type="entry name" value="ACETYL-COA C-ACYLTRANSFERASE"/>
    <property type="match status" value="1"/>
</dbReference>
<comment type="similarity">
    <text evidence="1 4">Belongs to the thiolase-like superfamily. Thiolase family.</text>
</comment>
<dbReference type="Pfam" id="PF00108">
    <property type="entry name" value="Thiolase_N"/>
    <property type="match status" value="1"/>
</dbReference>